<accession>A0A1H1XHB4</accession>
<dbReference type="OrthoDB" id="72635at2"/>
<dbReference type="EMBL" id="LT629732">
    <property type="protein sequence ID" value="SDT08654.1"/>
    <property type="molecule type" value="Genomic_DNA"/>
</dbReference>
<evidence type="ECO:0000313" key="2">
    <source>
        <dbReference type="Proteomes" id="UP000198983"/>
    </source>
</evidence>
<dbReference type="STRING" id="117157.SAMN04489717_4980"/>
<dbReference type="RefSeq" id="WP_157728788.1">
    <property type="nucleotide sequence ID" value="NZ_LT629732.1"/>
</dbReference>
<evidence type="ECO:0000313" key="1">
    <source>
        <dbReference type="EMBL" id="SDT08654.1"/>
    </source>
</evidence>
<dbReference type="AlphaFoldDB" id="A0A1H1XHB4"/>
<protein>
    <submittedName>
        <fullName evidence="1">Uncharacterized protein</fullName>
    </submittedName>
</protein>
<dbReference type="Proteomes" id="UP000198983">
    <property type="component" value="Chromosome I"/>
</dbReference>
<proteinExistence type="predicted"/>
<keyword evidence="2" id="KW-1185">Reference proteome</keyword>
<name>A0A1H1XHB4_9ACTN</name>
<reference evidence="1 2" key="1">
    <citation type="submission" date="2016-10" db="EMBL/GenBank/DDBJ databases">
        <authorList>
            <person name="de Groot N.N."/>
        </authorList>
    </citation>
    <scope>NUCLEOTIDE SEQUENCE [LARGE SCALE GENOMIC DNA]</scope>
    <source>
        <strain evidence="1 2">DSM 22024</strain>
    </source>
</reference>
<sequence>MSERFEVRETEYGYGIWDAKAGDWWIRRLDMTQRDAEQIVAELRRGEAEL</sequence>
<gene>
    <name evidence="1" type="ORF">SAMN04489717_4980</name>
</gene>
<organism evidence="1 2">
    <name type="scientific">Actinopolymorpha singaporensis</name>
    <dbReference type="NCBI Taxonomy" id="117157"/>
    <lineage>
        <taxon>Bacteria</taxon>
        <taxon>Bacillati</taxon>
        <taxon>Actinomycetota</taxon>
        <taxon>Actinomycetes</taxon>
        <taxon>Propionibacteriales</taxon>
        <taxon>Actinopolymorphaceae</taxon>
        <taxon>Actinopolymorpha</taxon>
    </lineage>
</organism>